<comment type="caution">
    <text evidence="22">The sequence shown here is derived from an EMBL/GenBank/DDBJ whole genome shotgun (WGS) entry which is preliminary data.</text>
</comment>
<dbReference type="InterPro" id="IPR034099">
    <property type="entry name" value="SmD3"/>
</dbReference>
<evidence type="ECO:0000256" key="19">
    <source>
        <dbReference type="SAM" id="MobiDB-lite"/>
    </source>
</evidence>
<dbReference type="GO" id="GO:0032456">
    <property type="term" value="P:endocytic recycling"/>
    <property type="evidence" value="ECO:0007669"/>
    <property type="project" value="TreeGrafter"/>
</dbReference>
<evidence type="ECO:0000256" key="11">
    <source>
        <dbReference type="ARBA" id="ARBA00022927"/>
    </source>
</evidence>
<dbReference type="FunFam" id="2.30.30.100:FF:000002">
    <property type="entry name" value="Small nuclear ribonucleoprotein Sm D3"/>
    <property type="match status" value="1"/>
</dbReference>
<keyword evidence="9" id="KW-0963">Cytoplasm</keyword>
<keyword evidence="14" id="KW-0472">Membrane</keyword>
<keyword evidence="16" id="KW-0539">Nucleus</keyword>
<dbReference type="CDD" id="cd01721">
    <property type="entry name" value="Sm_D3"/>
    <property type="match status" value="1"/>
</dbReference>
<keyword evidence="11" id="KW-0653">Protein transport</keyword>
<dbReference type="Gene3D" id="3.30.1520.10">
    <property type="entry name" value="Phox-like domain"/>
    <property type="match status" value="1"/>
</dbReference>
<dbReference type="EMBL" id="JACYCC010000033">
    <property type="protein sequence ID" value="KAF8684144.1"/>
    <property type="molecule type" value="Genomic_DNA"/>
</dbReference>
<dbReference type="SMART" id="SM00651">
    <property type="entry name" value="Sm"/>
    <property type="match status" value="1"/>
</dbReference>
<evidence type="ECO:0000256" key="14">
    <source>
        <dbReference type="ARBA" id="ARBA00023136"/>
    </source>
</evidence>
<dbReference type="GO" id="GO:0015031">
    <property type="term" value="P:protein transport"/>
    <property type="evidence" value="ECO:0007669"/>
    <property type="project" value="UniProtKB-KW"/>
</dbReference>
<dbReference type="Pfam" id="PF01423">
    <property type="entry name" value="LSM"/>
    <property type="match status" value="1"/>
</dbReference>
<keyword evidence="17" id="KW-0687">Ribonucleoprotein</keyword>
<dbReference type="PROSITE" id="PS50195">
    <property type="entry name" value="PX"/>
    <property type="match status" value="1"/>
</dbReference>
<dbReference type="Gene3D" id="2.30.30.100">
    <property type="match status" value="1"/>
</dbReference>
<evidence type="ECO:0000256" key="5">
    <source>
        <dbReference type="ARBA" id="ARBA00008146"/>
    </source>
</evidence>
<evidence type="ECO:0000256" key="10">
    <source>
        <dbReference type="ARBA" id="ARBA00022664"/>
    </source>
</evidence>
<organism evidence="22 23">
    <name type="scientific">Rhizoctonia solani</name>
    <dbReference type="NCBI Taxonomy" id="456999"/>
    <lineage>
        <taxon>Eukaryota</taxon>
        <taxon>Fungi</taxon>
        <taxon>Dikarya</taxon>
        <taxon>Basidiomycota</taxon>
        <taxon>Agaricomycotina</taxon>
        <taxon>Agaricomycetes</taxon>
        <taxon>Cantharellales</taxon>
        <taxon>Ceratobasidiaceae</taxon>
        <taxon>Rhizoctonia</taxon>
    </lineage>
</organism>
<evidence type="ECO:0000256" key="4">
    <source>
        <dbReference type="ARBA" id="ARBA00004514"/>
    </source>
</evidence>
<evidence type="ECO:0000256" key="6">
    <source>
        <dbReference type="ARBA" id="ARBA00010883"/>
    </source>
</evidence>
<evidence type="ECO:0000259" key="20">
    <source>
        <dbReference type="PROSITE" id="PS50195"/>
    </source>
</evidence>
<dbReference type="GO" id="GO:0034499">
    <property type="term" value="P:late endosome to Golgi transport"/>
    <property type="evidence" value="ECO:0007669"/>
    <property type="project" value="TreeGrafter"/>
</dbReference>
<keyword evidence="15" id="KW-0508">mRNA splicing</keyword>
<protein>
    <recommendedName>
        <fullName evidence="7">Sorting nexin-3</fullName>
    </recommendedName>
</protein>
<dbReference type="SUPFAM" id="SSF64268">
    <property type="entry name" value="PX domain"/>
    <property type="match status" value="1"/>
</dbReference>
<dbReference type="InterPro" id="IPR010920">
    <property type="entry name" value="LSM_dom_sf"/>
</dbReference>
<evidence type="ECO:0000256" key="12">
    <source>
        <dbReference type="ARBA" id="ARBA00023034"/>
    </source>
</evidence>
<comment type="similarity">
    <text evidence="5">Belongs to the snRNP core protein family.</text>
</comment>
<evidence type="ECO:0000256" key="17">
    <source>
        <dbReference type="ARBA" id="ARBA00023274"/>
    </source>
</evidence>
<evidence type="ECO:0000259" key="21">
    <source>
        <dbReference type="PROSITE" id="PS52002"/>
    </source>
</evidence>
<reference evidence="22" key="1">
    <citation type="submission" date="2020-09" db="EMBL/GenBank/DDBJ databases">
        <title>Comparative genome analyses of four rice-infecting Rhizoctonia solani isolates reveal extensive enrichment of homogalacturonan modification genes.</title>
        <authorList>
            <person name="Lee D.-Y."/>
            <person name="Jeon J."/>
            <person name="Kim K.-T."/>
            <person name="Cheong K."/>
            <person name="Song H."/>
            <person name="Choi G."/>
            <person name="Ko J."/>
            <person name="Opiyo S.O."/>
            <person name="Zuo S."/>
            <person name="Madhav S."/>
            <person name="Lee Y.-H."/>
            <person name="Wang G.-L."/>
        </authorList>
    </citation>
    <scope>NUCLEOTIDE SEQUENCE</scope>
    <source>
        <strain evidence="22">AG1-IA YN-7</strain>
    </source>
</reference>
<evidence type="ECO:0000313" key="22">
    <source>
        <dbReference type="EMBL" id="KAF8684144.1"/>
    </source>
</evidence>
<keyword evidence="8" id="KW-0813">Transport</keyword>
<dbReference type="PANTHER" id="PTHR45963">
    <property type="entry name" value="RE52028P"/>
    <property type="match status" value="1"/>
</dbReference>
<feature type="domain" description="PX" evidence="20">
    <location>
        <begin position="354"/>
        <end position="481"/>
    </location>
</feature>
<evidence type="ECO:0000256" key="9">
    <source>
        <dbReference type="ARBA" id="ARBA00022490"/>
    </source>
</evidence>
<dbReference type="GO" id="GO:0005829">
    <property type="term" value="C:cytosol"/>
    <property type="evidence" value="ECO:0007669"/>
    <property type="project" value="UniProtKB-SubCell"/>
</dbReference>
<dbReference type="InterPro" id="IPR051074">
    <property type="entry name" value="Sorting_Nexin"/>
</dbReference>
<feature type="region of interest" description="Disordered" evidence="19">
    <location>
        <begin position="152"/>
        <end position="183"/>
    </location>
</feature>
<evidence type="ECO:0000256" key="8">
    <source>
        <dbReference type="ARBA" id="ARBA00022448"/>
    </source>
</evidence>
<evidence type="ECO:0000256" key="15">
    <source>
        <dbReference type="ARBA" id="ARBA00023187"/>
    </source>
</evidence>
<dbReference type="GO" id="GO:0003723">
    <property type="term" value="F:RNA binding"/>
    <property type="evidence" value="ECO:0007669"/>
    <property type="project" value="InterPro"/>
</dbReference>
<dbReference type="GO" id="GO:0030904">
    <property type="term" value="C:retromer complex"/>
    <property type="evidence" value="ECO:0007669"/>
    <property type="project" value="TreeGrafter"/>
</dbReference>
<feature type="domain" description="Sm" evidence="21">
    <location>
        <begin position="7"/>
        <end position="79"/>
    </location>
</feature>
<keyword evidence="12" id="KW-0333">Golgi apparatus</keyword>
<dbReference type="Proteomes" id="UP000650582">
    <property type="component" value="Unassembled WGS sequence"/>
</dbReference>
<accession>A0A8H7HFN8</accession>
<dbReference type="GO" id="GO:0005685">
    <property type="term" value="C:U1 snRNP"/>
    <property type="evidence" value="ECO:0007669"/>
    <property type="project" value="UniProtKB-ARBA"/>
</dbReference>
<evidence type="ECO:0000313" key="23">
    <source>
        <dbReference type="Proteomes" id="UP000650582"/>
    </source>
</evidence>
<dbReference type="InterPro" id="IPR036871">
    <property type="entry name" value="PX_dom_sf"/>
</dbReference>
<comment type="subcellular location">
    <subcellularLocation>
        <location evidence="4">Cytoplasm</location>
        <location evidence="4">Cytosol</location>
    </subcellularLocation>
    <subcellularLocation>
        <location evidence="3">Golgi apparatus membrane</location>
        <topology evidence="3">Peripheral membrane protein</topology>
        <orientation evidence="3">Cytoplasmic side</orientation>
    </subcellularLocation>
    <subcellularLocation>
        <location evidence="1">Nucleus</location>
    </subcellularLocation>
    <subcellularLocation>
        <location evidence="2">Prevacuolar compartment membrane</location>
        <topology evidence="2">Peripheral membrane protein</topology>
        <orientation evidence="2">Cytoplasmic side</orientation>
    </subcellularLocation>
</comment>
<dbReference type="GO" id="GO:0000139">
    <property type="term" value="C:Golgi membrane"/>
    <property type="evidence" value="ECO:0007669"/>
    <property type="project" value="UniProtKB-SubCell"/>
</dbReference>
<dbReference type="Pfam" id="PF00787">
    <property type="entry name" value="PX"/>
    <property type="match status" value="1"/>
</dbReference>
<dbReference type="PANTHER" id="PTHR45963:SF2">
    <property type="entry name" value="RE52028P"/>
    <property type="match status" value="1"/>
</dbReference>
<name>A0A8H7HFN8_9AGAM</name>
<dbReference type="InterPro" id="IPR047575">
    <property type="entry name" value="Sm"/>
</dbReference>
<dbReference type="GO" id="GO:0005681">
    <property type="term" value="C:spliceosomal complex"/>
    <property type="evidence" value="ECO:0007669"/>
    <property type="project" value="InterPro"/>
</dbReference>
<dbReference type="SMART" id="SM00312">
    <property type="entry name" value="PX"/>
    <property type="match status" value="1"/>
</dbReference>
<keyword evidence="10" id="KW-0507">mRNA processing</keyword>
<evidence type="ECO:0000256" key="1">
    <source>
        <dbReference type="ARBA" id="ARBA00004123"/>
    </source>
</evidence>
<comment type="function">
    <text evidence="18">Required for retention of late Golgi membrane proteins. Component of the retrieval machinery that functions by direct interaction with the cytosolic tails of certain TGN membrane proteins during the sorting/budding process at the prevacuolar compartment. Binds phosphatidylinositol 3-phosphate (PtdIns(P3)).</text>
</comment>
<keyword evidence="13" id="KW-0446">Lipid-binding</keyword>
<gene>
    <name evidence="22" type="ORF">RHS04_01441</name>
</gene>
<sequence>MASTIGVPVKLLHEALGHIITVELKSGALYRGKLADAEDSLNISLKDITVTGRDGKVSQLDQVYIRGSMVRFFIVPDMLQNAPMFKRVGPNAMKGRGIGTARGRATIMRGDSEACATASAAVQAVLQPPAQGIVEGSVYCGQYSEPVRTIVSDTKPDEPKTEPKVEEEQLPDPKPLRTLDSLKWPYVPEPPSYVDPVTKNDPKPLTLPQYEAIATSLDVRKVLADNPDMHGLLRSIDKLYGPLRQQAIEEVLGVGTSSEQRHGTRAPTHDALARLRQEGDAEANARALRQLSEAIEKAIGVGDEQRGTYSLVVCHHPPLEMSTGYAAPSPFARSSDLTGPNPFARTASTFNDPTSLVGREQTIEEMYSVPESFLEIEVRSPQTHASSHLPQTNIPAFKLRHSVVRRRYSDFEAFRDILERESTRVNIPTLPGKVFTNRFSDEVIEARREGLERFLNIVAGHPLLQTGSKVLCAFLQDPSWEKSQWI</sequence>
<feature type="compositionally biased region" description="Basic and acidic residues" evidence="19">
    <location>
        <begin position="154"/>
        <end position="167"/>
    </location>
</feature>
<dbReference type="InterPro" id="IPR001163">
    <property type="entry name" value="Sm_dom_euk/arc"/>
</dbReference>
<dbReference type="SUPFAM" id="SSF50182">
    <property type="entry name" value="Sm-like ribonucleoproteins"/>
    <property type="match status" value="1"/>
</dbReference>
<evidence type="ECO:0000256" key="3">
    <source>
        <dbReference type="ARBA" id="ARBA00004255"/>
    </source>
</evidence>
<comment type="similarity">
    <text evidence="6">Belongs to the sorting nexin family.</text>
</comment>
<evidence type="ECO:0000256" key="16">
    <source>
        <dbReference type="ARBA" id="ARBA00023242"/>
    </source>
</evidence>
<evidence type="ECO:0000256" key="13">
    <source>
        <dbReference type="ARBA" id="ARBA00023121"/>
    </source>
</evidence>
<dbReference type="PROSITE" id="PS52002">
    <property type="entry name" value="SM"/>
    <property type="match status" value="1"/>
</dbReference>
<proteinExistence type="inferred from homology"/>
<dbReference type="InterPro" id="IPR001683">
    <property type="entry name" value="PX_dom"/>
</dbReference>
<dbReference type="AlphaFoldDB" id="A0A8H7HFN8"/>
<evidence type="ECO:0000256" key="18">
    <source>
        <dbReference type="ARBA" id="ARBA00025533"/>
    </source>
</evidence>
<dbReference type="GO" id="GO:0000387">
    <property type="term" value="P:spliceosomal snRNP assembly"/>
    <property type="evidence" value="ECO:0007669"/>
    <property type="project" value="InterPro"/>
</dbReference>
<dbReference type="GO" id="GO:0032266">
    <property type="term" value="F:phosphatidylinositol-3-phosphate binding"/>
    <property type="evidence" value="ECO:0007669"/>
    <property type="project" value="TreeGrafter"/>
</dbReference>
<dbReference type="GO" id="GO:0031901">
    <property type="term" value="C:early endosome membrane"/>
    <property type="evidence" value="ECO:0007669"/>
    <property type="project" value="TreeGrafter"/>
</dbReference>
<evidence type="ECO:0000256" key="2">
    <source>
        <dbReference type="ARBA" id="ARBA00004179"/>
    </source>
</evidence>
<evidence type="ECO:0000256" key="7">
    <source>
        <dbReference type="ARBA" id="ARBA00020436"/>
    </source>
</evidence>